<reference evidence="3" key="1">
    <citation type="submission" date="2025-08" db="UniProtKB">
        <authorList>
            <consortium name="RefSeq"/>
        </authorList>
    </citation>
    <scope>IDENTIFICATION</scope>
    <source>
        <tissue evidence="3">Whole larvae</tissue>
    </source>
</reference>
<dbReference type="RefSeq" id="XP_026754695.2">
    <property type="nucleotide sequence ID" value="XM_026898894.3"/>
</dbReference>
<dbReference type="Proteomes" id="UP001652740">
    <property type="component" value="Unplaced"/>
</dbReference>
<dbReference type="AlphaFoldDB" id="A0A6J1WRS9"/>
<dbReference type="KEGG" id="gmw:113514797"/>
<protein>
    <submittedName>
        <fullName evidence="3">Homeobox protein 4-like</fullName>
    </submittedName>
</protein>
<dbReference type="InParanoid" id="A0A6J1WRS9"/>
<name>A0A6J1WRS9_GALME</name>
<gene>
    <name evidence="3" type="primary">LOC113514797</name>
</gene>
<feature type="region of interest" description="Disordered" evidence="1">
    <location>
        <begin position="120"/>
        <end position="181"/>
    </location>
</feature>
<feature type="compositionally biased region" description="Basic and acidic residues" evidence="1">
    <location>
        <begin position="131"/>
        <end position="178"/>
    </location>
</feature>
<feature type="compositionally biased region" description="Polar residues" evidence="1">
    <location>
        <begin position="270"/>
        <end position="283"/>
    </location>
</feature>
<proteinExistence type="predicted"/>
<dbReference type="GeneID" id="113514797"/>
<sequence length="366" mass="43075">MDKKTNKPESDRKFENKILKDRGDNTRKRDKSKTGDEFEKPFPDRGDTDKAKDEKNKPNDRKVEEFKTRLSARNLNFQTNNERNVLKKMDKSQVNPMHSTVIDRRTIKEKYTFNNHYRAVNNANNNNNRNDVNKVHLERPLNSDLKTDRSFKKINEAHNDKNDSSDVSKKSENNKPEKVISVQKRPIINTVICKNDATKVYKAVTFAEHRKRQKLQPIQINIPNDASKKSRTKIELPKNQTKTTLSRISVQEKPISRKPNHKKRERKFKNAQSPDPSLRNHSPPTEVAKWAPNCINSHTKQYYEAWVDTTLAAVMKRSEKDKLFLEKQRFLETFQRALAERPITPDLIYENLTDERYIGRIRVRQK</sequence>
<evidence type="ECO:0000256" key="1">
    <source>
        <dbReference type="SAM" id="MobiDB-lite"/>
    </source>
</evidence>
<keyword evidence="2" id="KW-1185">Reference proteome</keyword>
<feature type="compositionally biased region" description="Polar residues" evidence="1">
    <location>
        <begin position="240"/>
        <end position="249"/>
    </location>
</feature>
<feature type="region of interest" description="Disordered" evidence="1">
    <location>
        <begin position="1"/>
        <end position="61"/>
    </location>
</feature>
<evidence type="ECO:0000313" key="3">
    <source>
        <dbReference type="RefSeq" id="XP_026754695.2"/>
    </source>
</evidence>
<feature type="compositionally biased region" description="Low complexity" evidence="1">
    <location>
        <begin position="120"/>
        <end position="130"/>
    </location>
</feature>
<evidence type="ECO:0000313" key="2">
    <source>
        <dbReference type="Proteomes" id="UP001652740"/>
    </source>
</evidence>
<feature type="region of interest" description="Disordered" evidence="1">
    <location>
        <begin position="240"/>
        <end position="286"/>
    </location>
</feature>
<accession>A0A6J1WRS9</accession>
<feature type="compositionally biased region" description="Basic residues" evidence="1">
    <location>
        <begin position="256"/>
        <end position="269"/>
    </location>
</feature>
<organism evidence="2 3">
    <name type="scientific">Galleria mellonella</name>
    <name type="common">Greater wax moth</name>
    <dbReference type="NCBI Taxonomy" id="7137"/>
    <lineage>
        <taxon>Eukaryota</taxon>
        <taxon>Metazoa</taxon>
        <taxon>Ecdysozoa</taxon>
        <taxon>Arthropoda</taxon>
        <taxon>Hexapoda</taxon>
        <taxon>Insecta</taxon>
        <taxon>Pterygota</taxon>
        <taxon>Neoptera</taxon>
        <taxon>Endopterygota</taxon>
        <taxon>Lepidoptera</taxon>
        <taxon>Glossata</taxon>
        <taxon>Ditrysia</taxon>
        <taxon>Pyraloidea</taxon>
        <taxon>Pyralidae</taxon>
        <taxon>Galleriinae</taxon>
        <taxon>Galleria</taxon>
    </lineage>
</organism>